<evidence type="ECO:0000256" key="2">
    <source>
        <dbReference type="ARBA" id="ARBA00009399"/>
    </source>
</evidence>
<name>A0A8D5ZG92_9CREN</name>
<organism evidence="8 9">
    <name type="scientific">Stygiolobus caldivivus</name>
    <dbReference type="NCBI Taxonomy" id="2824673"/>
    <lineage>
        <taxon>Archaea</taxon>
        <taxon>Thermoproteota</taxon>
        <taxon>Thermoprotei</taxon>
        <taxon>Sulfolobales</taxon>
        <taxon>Sulfolobaceae</taxon>
        <taxon>Stygiolobus</taxon>
    </lineage>
</organism>
<dbReference type="GeneID" id="66163780"/>
<dbReference type="PANTHER" id="PTHR38459:SF1">
    <property type="entry name" value="PROPHAGE BACTOPRENOL-LINKED GLUCOSE TRANSLOCASE HOMOLOG"/>
    <property type="match status" value="1"/>
</dbReference>
<evidence type="ECO:0000259" key="7">
    <source>
        <dbReference type="Pfam" id="PF04138"/>
    </source>
</evidence>
<dbReference type="RefSeq" id="WP_221287416.1">
    <property type="nucleotide sequence ID" value="NZ_AP024597.1"/>
</dbReference>
<keyword evidence="3 6" id="KW-0812">Transmembrane</keyword>
<dbReference type="AlphaFoldDB" id="A0A8D5ZG92"/>
<evidence type="ECO:0000313" key="9">
    <source>
        <dbReference type="Proteomes" id="UP000825123"/>
    </source>
</evidence>
<dbReference type="InterPro" id="IPR007267">
    <property type="entry name" value="GtrA_DPMS_TM"/>
</dbReference>
<evidence type="ECO:0000256" key="3">
    <source>
        <dbReference type="ARBA" id="ARBA00022692"/>
    </source>
</evidence>
<feature type="domain" description="GtrA/DPMS transmembrane" evidence="7">
    <location>
        <begin position="7"/>
        <end position="142"/>
    </location>
</feature>
<evidence type="ECO:0000256" key="4">
    <source>
        <dbReference type="ARBA" id="ARBA00022989"/>
    </source>
</evidence>
<gene>
    <name evidence="8" type="ORF">KN1_20500</name>
</gene>
<evidence type="ECO:0000256" key="6">
    <source>
        <dbReference type="SAM" id="Phobius"/>
    </source>
</evidence>
<proteinExistence type="inferred from homology"/>
<feature type="transmembrane region" description="Helical" evidence="6">
    <location>
        <begin position="71"/>
        <end position="96"/>
    </location>
</feature>
<dbReference type="GO" id="GO:0005886">
    <property type="term" value="C:plasma membrane"/>
    <property type="evidence" value="ECO:0007669"/>
    <property type="project" value="TreeGrafter"/>
</dbReference>
<dbReference type="EMBL" id="AP024597">
    <property type="protein sequence ID" value="BCU70753.1"/>
    <property type="molecule type" value="Genomic_DNA"/>
</dbReference>
<comment type="similarity">
    <text evidence="2">Belongs to the GtrA family.</text>
</comment>
<dbReference type="GO" id="GO:0000271">
    <property type="term" value="P:polysaccharide biosynthetic process"/>
    <property type="evidence" value="ECO:0007669"/>
    <property type="project" value="InterPro"/>
</dbReference>
<evidence type="ECO:0000256" key="1">
    <source>
        <dbReference type="ARBA" id="ARBA00004141"/>
    </source>
</evidence>
<reference evidence="8 9" key="1">
    <citation type="submission" date="2021-04" db="EMBL/GenBank/DDBJ databases">
        <title>Complete genome sequence of Stygiolobus sp. KN-1.</title>
        <authorList>
            <person name="Nakamura K."/>
            <person name="Sakai H."/>
            <person name="Kurosawa N."/>
        </authorList>
    </citation>
    <scope>NUCLEOTIDE SEQUENCE [LARGE SCALE GENOMIC DNA]</scope>
    <source>
        <strain evidence="8 9">KN-1</strain>
    </source>
</reference>
<keyword evidence="4 6" id="KW-1133">Transmembrane helix</keyword>
<dbReference type="Pfam" id="PF04138">
    <property type="entry name" value="GtrA_DPMS_TM"/>
    <property type="match status" value="1"/>
</dbReference>
<dbReference type="PANTHER" id="PTHR38459">
    <property type="entry name" value="PROPHAGE BACTOPRENOL-LINKED GLUCOSE TRANSLOCASE HOMOLOG"/>
    <property type="match status" value="1"/>
</dbReference>
<protein>
    <submittedName>
        <fullName evidence="8">Sugar translocase</fullName>
    </submittedName>
</protein>
<sequence length="143" mass="15877">MLEKIIKYSIVGGIGTIVNEGILLALKPVLPIALSLALAIEVSILSNFLLNDIWTFRRERVGTFIGRMLKFHFSSIIGGAVQYAVVIALVILFVHYASFTSLLFLLFFSSVHLSSFYLAVMNFIGIIAGFGVRFILSIKYVWA</sequence>
<dbReference type="KEGG" id="csty:KN1_20500"/>
<evidence type="ECO:0000313" key="8">
    <source>
        <dbReference type="EMBL" id="BCU70753.1"/>
    </source>
</evidence>
<evidence type="ECO:0000256" key="5">
    <source>
        <dbReference type="ARBA" id="ARBA00023136"/>
    </source>
</evidence>
<feature type="transmembrane region" description="Helical" evidence="6">
    <location>
        <begin position="32"/>
        <end position="50"/>
    </location>
</feature>
<dbReference type="InterPro" id="IPR051401">
    <property type="entry name" value="GtrA_CellWall_Glycosyl"/>
</dbReference>
<keyword evidence="5 6" id="KW-0472">Membrane</keyword>
<keyword evidence="9" id="KW-1185">Reference proteome</keyword>
<feature type="transmembrane region" description="Helical" evidence="6">
    <location>
        <begin position="116"/>
        <end position="136"/>
    </location>
</feature>
<feature type="transmembrane region" description="Helical" evidence="6">
    <location>
        <begin position="5"/>
        <end position="26"/>
    </location>
</feature>
<dbReference type="Proteomes" id="UP000825123">
    <property type="component" value="Chromosome"/>
</dbReference>
<accession>A0A8D5ZG92</accession>
<comment type="subcellular location">
    <subcellularLocation>
        <location evidence="1">Membrane</location>
        <topology evidence="1">Multi-pass membrane protein</topology>
    </subcellularLocation>
</comment>